<dbReference type="InterPro" id="IPR027558">
    <property type="entry name" value="Pre_pil_HX9DG_C"/>
</dbReference>
<name>A0ABU1AMP7_9BACT</name>
<dbReference type="RefSeq" id="WP_308986427.1">
    <property type="nucleotide sequence ID" value="NZ_JARXIC010000040.1"/>
</dbReference>
<evidence type="ECO:0000313" key="1">
    <source>
        <dbReference type="EMBL" id="MDQ8195982.1"/>
    </source>
</evidence>
<comment type="caution">
    <text evidence="1">The sequence shown here is derived from an EMBL/GenBank/DDBJ whole genome shotgun (WGS) entry which is preliminary data.</text>
</comment>
<keyword evidence="2" id="KW-1185">Reference proteome</keyword>
<sequence length="172" mass="18566">MNNHGEYPRARTYVPEGASGSAWDFEGGFWFNAIGPYLEEGRRFDQELVSTGPWPQNIPFASPSIDEDKHGWGGAGIDIGYNGYLFPAGSPPTSRVRSINIVNPSRALLAGDAENANGVGTWQIGVPGSFVESSIAFRHGGKANLLFVDGHVDQIVAEDLEDDEFVKQLAGK</sequence>
<dbReference type="EMBL" id="JARXIC010000040">
    <property type="protein sequence ID" value="MDQ8195982.1"/>
    <property type="molecule type" value="Genomic_DNA"/>
</dbReference>
<evidence type="ECO:0008006" key="3">
    <source>
        <dbReference type="Google" id="ProtNLM"/>
    </source>
</evidence>
<organism evidence="1 2">
    <name type="scientific">Thalassobacterium sedimentorum</name>
    <dbReference type="NCBI Taxonomy" id="3041258"/>
    <lineage>
        <taxon>Bacteria</taxon>
        <taxon>Pseudomonadati</taxon>
        <taxon>Verrucomicrobiota</taxon>
        <taxon>Opitutia</taxon>
        <taxon>Puniceicoccales</taxon>
        <taxon>Coraliomargaritaceae</taxon>
        <taxon>Thalassobacterium</taxon>
    </lineage>
</organism>
<gene>
    <name evidence="1" type="ORF">QEH59_16220</name>
</gene>
<dbReference type="NCBIfam" id="TIGR04294">
    <property type="entry name" value="pre_pil_HX9DG"/>
    <property type="match status" value="1"/>
</dbReference>
<proteinExistence type="predicted"/>
<dbReference type="Proteomes" id="UP001243717">
    <property type="component" value="Unassembled WGS sequence"/>
</dbReference>
<evidence type="ECO:0000313" key="2">
    <source>
        <dbReference type="Proteomes" id="UP001243717"/>
    </source>
</evidence>
<reference evidence="1 2" key="1">
    <citation type="submission" date="2023-04" db="EMBL/GenBank/DDBJ databases">
        <title>A novel bacteria isolated from coastal sediment.</title>
        <authorList>
            <person name="Liu X.-J."/>
            <person name="Du Z.-J."/>
        </authorList>
    </citation>
    <scope>NUCLEOTIDE SEQUENCE [LARGE SCALE GENOMIC DNA]</scope>
    <source>
        <strain evidence="1 2">SDUM461004</strain>
    </source>
</reference>
<protein>
    <recommendedName>
        <fullName evidence="3">DUF1559 domain-containing protein</fullName>
    </recommendedName>
</protein>
<accession>A0ABU1AMP7</accession>